<gene>
    <name evidence="1" type="ORF">EI97DRAFT_206977</name>
</gene>
<sequence length="127" mass="14471">MPNRSSGAREARVSCHICLEIARVFATALSDECLLTLGSTEQALSGCRVHVTFFLRLTSPNWREDGLKKKEISRLKPKDRTYLRAFLNDSLYPPLELVKKDTVPNHVGLGRVLDADWIDHATLRCWY</sequence>
<evidence type="ECO:0000313" key="2">
    <source>
        <dbReference type="Proteomes" id="UP000800097"/>
    </source>
</evidence>
<reference evidence="1" key="1">
    <citation type="journal article" date="2020" name="Stud. Mycol.">
        <title>101 Dothideomycetes genomes: a test case for predicting lifestyles and emergence of pathogens.</title>
        <authorList>
            <person name="Haridas S."/>
            <person name="Albert R."/>
            <person name="Binder M."/>
            <person name="Bloem J."/>
            <person name="Labutti K."/>
            <person name="Salamov A."/>
            <person name="Andreopoulos B."/>
            <person name="Baker S."/>
            <person name="Barry K."/>
            <person name="Bills G."/>
            <person name="Bluhm B."/>
            <person name="Cannon C."/>
            <person name="Castanera R."/>
            <person name="Culley D."/>
            <person name="Daum C."/>
            <person name="Ezra D."/>
            <person name="Gonzalez J."/>
            <person name="Henrissat B."/>
            <person name="Kuo A."/>
            <person name="Liang C."/>
            <person name="Lipzen A."/>
            <person name="Lutzoni F."/>
            <person name="Magnuson J."/>
            <person name="Mondo S."/>
            <person name="Nolan M."/>
            <person name="Ohm R."/>
            <person name="Pangilinan J."/>
            <person name="Park H.-J."/>
            <person name="Ramirez L."/>
            <person name="Alfaro M."/>
            <person name="Sun H."/>
            <person name="Tritt A."/>
            <person name="Yoshinaga Y."/>
            <person name="Zwiers L.-H."/>
            <person name="Turgeon B."/>
            <person name="Goodwin S."/>
            <person name="Spatafora J."/>
            <person name="Crous P."/>
            <person name="Grigoriev I."/>
        </authorList>
    </citation>
    <scope>NUCLEOTIDE SEQUENCE</scope>
    <source>
        <strain evidence="1">CBS 379.55</strain>
    </source>
</reference>
<dbReference type="Proteomes" id="UP000800097">
    <property type="component" value="Unassembled WGS sequence"/>
</dbReference>
<proteinExistence type="predicted"/>
<dbReference type="RefSeq" id="XP_033650153.1">
    <property type="nucleotide sequence ID" value="XM_033793732.1"/>
</dbReference>
<keyword evidence="2" id="KW-1185">Reference proteome</keyword>
<name>A0A6A6J8T8_WESOR</name>
<dbReference type="OrthoDB" id="5428863at2759"/>
<dbReference type="EMBL" id="ML986519">
    <property type="protein sequence ID" value="KAF2272614.1"/>
    <property type="molecule type" value="Genomic_DNA"/>
</dbReference>
<dbReference type="GeneID" id="54546907"/>
<organism evidence="1 2">
    <name type="scientific">Westerdykella ornata</name>
    <dbReference type="NCBI Taxonomy" id="318751"/>
    <lineage>
        <taxon>Eukaryota</taxon>
        <taxon>Fungi</taxon>
        <taxon>Dikarya</taxon>
        <taxon>Ascomycota</taxon>
        <taxon>Pezizomycotina</taxon>
        <taxon>Dothideomycetes</taxon>
        <taxon>Pleosporomycetidae</taxon>
        <taxon>Pleosporales</taxon>
        <taxon>Sporormiaceae</taxon>
        <taxon>Westerdykella</taxon>
    </lineage>
</organism>
<dbReference type="AlphaFoldDB" id="A0A6A6J8T8"/>
<protein>
    <submittedName>
        <fullName evidence="1">Uncharacterized protein</fullName>
    </submittedName>
</protein>
<evidence type="ECO:0000313" key="1">
    <source>
        <dbReference type="EMBL" id="KAF2272614.1"/>
    </source>
</evidence>
<accession>A0A6A6J8T8</accession>